<dbReference type="AlphaFoldDB" id="A0A846RXN1"/>
<dbReference type="PROSITE" id="PS50043">
    <property type="entry name" value="HTH_LUXR_2"/>
    <property type="match status" value="1"/>
</dbReference>
<dbReference type="PRINTS" id="PR00038">
    <property type="entry name" value="HTHLUXR"/>
</dbReference>
<feature type="domain" description="HTH luxR-type" evidence="5">
    <location>
        <begin position="172"/>
        <end position="237"/>
    </location>
</feature>
<dbReference type="GO" id="GO:0006355">
    <property type="term" value="P:regulation of DNA-templated transcription"/>
    <property type="evidence" value="ECO:0007669"/>
    <property type="project" value="InterPro"/>
</dbReference>
<comment type="caution">
    <text evidence="7">The sequence shown here is derived from an EMBL/GenBank/DDBJ whole genome shotgun (WGS) entry which is preliminary data.</text>
</comment>
<sequence length="243" mass="26073">MNVQRRDGSEDASDDPGLPRDSAAKQDALKVLIVDDHAVARMGISAYLNVLEDIESVGEAVDGQDALDKLAELKVFGGLPEVVIMDLLMPRLDGLSALKEIRRLHPEIKVVVLTSYGETERLNTAMRLGAVGYLLKDAGPIEVSAAIRAAARDEVFIDTAMAKKLTQMMSSPAGGISSLTERERTVLMLVGEGRSNREIATELFISERTARTHVSNMLGKLNLTSRTQAALLAVNAGLIAPPG</sequence>
<keyword evidence="8" id="KW-1185">Reference proteome</keyword>
<dbReference type="Proteomes" id="UP000576792">
    <property type="component" value="Unassembled WGS sequence"/>
</dbReference>
<dbReference type="Pfam" id="PF00072">
    <property type="entry name" value="Response_reg"/>
    <property type="match status" value="1"/>
</dbReference>
<proteinExistence type="predicted"/>
<dbReference type="InterPro" id="IPR058245">
    <property type="entry name" value="NreC/VraR/RcsB-like_REC"/>
</dbReference>
<dbReference type="InterPro" id="IPR011006">
    <property type="entry name" value="CheY-like_superfamily"/>
</dbReference>
<dbReference type="EMBL" id="JAATJN010000001">
    <property type="protein sequence ID" value="NJC55648.1"/>
    <property type="molecule type" value="Genomic_DNA"/>
</dbReference>
<evidence type="ECO:0000259" key="5">
    <source>
        <dbReference type="PROSITE" id="PS50043"/>
    </source>
</evidence>
<evidence type="ECO:0000256" key="3">
    <source>
        <dbReference type="PROSITE-ProRule" id="PRU00169"/>
    </source>
</evidence>
<reference evidence="7 8" key="1">
    <citation type="submission" date="2020-03" db="EMBL/GenBank/DDBJ databases">
        <title>Sequencing the genomes of 1000 actinobacteria strains.</title>
        <authorList>
            <person name="Klenk H.-P."/>
        </authorList>
    </citation>
    <scope>NUCLEOTIDE SEQUENCE [LARGE SCALE GENOMIC DNA]</scope>
    <source>
        <strain evidence="7 8">DSM 18964</strain>
    </source>
</reference>
<evidence type="ECO:0000313" key="8">
    <source>
        <dbReference type="Proteomes" id="UP000576792"/>
    </source>
</evidence>
<evidence type="ECO:0000256" key="1">
    <source>
        <dbReference type="ARBA" id="ARBA00022553"/>
    </source>
</evidence>
<evidence type="ECO:0000259" key="6">
    <source>
        <dbReference type="PROSITE" id="PS50110"/>
    </source>
</evidence>
<dbReference type="SMART" id="SM00421">
    <property type="entry name" value="HTH_LUXR"/>
    <property type="match status" value="1"/>
</dbReference>
<keyword evidence="2 7" id="KW-0238">DNA-binding</keyword>
<dbReference type="SMART" id="SM00448">
    <property type="entry name" value="REC"/>
    <property type="match status" value="1"/>
</dbReference>
<dbReference type="InterPro" id="IPR001789">
    <property type="entry name" value="Sig_transdc_resp-reg_receiver"/>
</dbReference>
<feature type="modified residue" description="4-aspartylphosphate" evidence="3">
    <location>
        <position position="86"/>
    </location>
</feature>
<dbReference type="InterPro" id="IPR000792">
    <property type="entry name" value="Tscrpt_reg_LuxR_C"/>
</dbReference>
<dbReference type="SUPFAM" id="SSF52172">
    <property type="entry name" value="CheY-like"/>
    <property type="match status" value="1"/>
</dbReference>
<accession>A0A846RXN1</accession>
<dbReference type="PANTHER" id="PTHR43214">
    <property type="entry name" value="TWO-COMPONENT RESPONSE REGULATOR"/>
    <property type="match status" value="1"/>
</dbReference>
<dbReference type="GO" id="GO:0003677">
    <property type="term" value="F:DNA binding"/>
    <property type="evidence" value="ECO:0007669"/>
    <property type="project" value="UniProtKB-KW"/>
</dbReference>
<organism evidence="7 8">
    <name type="scientific">Brevibacterium marinum</name>
    <dbReference type="NCBI Taxonomy" id="418643"/>
    <lineage>
        <taxon>Bacteria</taxon>
        <taxon>Bacillati</taxon>
        <taxon>Actinomycetota</taxon>
        <taxon>Actinomycetes</taxon>
        <taxon>Micrococcales</taxon>
        <taxon>Brevibacteriaceae</taxon>
        <taxon>Brevibacterium</taxon>
    </lineage>
</organism>
<dbReference type="PROSITE" id="PS50110">
    <property type="entry name" value="RESPONSE_REGULATORY"/>
    <property type="match status" value="1"/>
</dbReference>
<dbReference type="InterPro" id="IPR039420">
    <property type="entry name" value="WalR-like"/>
</dbReference>
<evidence type="ECO:0000256" key="2">
    <source>
        <dbReference type="ARBA" id="ARBA00023125"/>
    </source>
</evidence>
<feature type="domain" description="Response regulatory" evidence="6">
    <location>
        <begin position="30"/>
        <end position="151"/>
    </location>
</feature>
<protein>
    <submittedName>
        <fullName evidence="7">DNA-binding NarL/FixJ family response regulator</fullName>
    </submittedName>
</protein>
<gene>
    <name evidence="7" type="ORF">BKA07_000683</name>
</gene>
<dbReference type="RefSeq" id="WP_167949647.1">
    <property type="nucleotide sequence ID" value="NZ_BAAAPQ010000026.1"/>
</dbReference>
<evidence type="ECO:0000256" key="4">
    <source>
        <dbReference type="SAM" id="MobiDB-lite"/>
    </source>
</evidence>
<dbReference type="PANTHER" id="PTHR43214:SF37">
    <property type="entry name" value="TRANSCRIPTIONAL REGULATORY PROTEIN YDFI"/>
    <property type="match status" value="1"/>
</dbReference>
<dbReference type="GO" id="GO:0000160">
    <property type="term" value="P:phosphorelay signal transduction system"/>
    <property type="evidence" value="ECO:0007669"/>
    <property type="project" value="InterPro"/>
</dbReference>
<dbReference type="CDD" id="cd17535">
    <property type="entry name" value="REC_NarL-like"/>
    <property type="match status" value="1"/>
</dbReference>
<dbReference type="CDD" id="cd06170">
    <property type="entry name" value="LuxR_C_like"/>
    <property type="match status" value="1"/>
</dbReference>
<dbReference type="Gene3D" id="3.40.50.2300">
    <property type="match status" value="1"/>
</dbReference>
<dbReference type="SUPFAM" id="SSF46894">
    <property type="entry name" value="C-terminal effector domain of the bipartite response regulators"/>
    <property type="match status" value="1"/>
</dbReference>
<name>A0A846RXN1_9MICO</name>
<evidence type="ECO:0000313" key="7">
    <source>
        <dbReference type="EMBL" id="NJC55648.1"/>
    </source>
</evidence>
<feature type="region of interest" description="Disordered" evidence="4">
    <location>
        <begin position="1"/>
        <end position="22"/>
    </location>
</feature>
<keyword evidence="1 3" id="KW-0597">Phosphoprotein</keyword>
<dbReference type="InterPro" id="IPR016032">
    <property type="entry name" value="Sig_transdc_resp-reg_C-effctor"/>
</dbReference>
<dbReference type="Pfam" id="PF00196">
    <property type="entry name" value="GerE"/>
    <property type="match status" value="1"/>
</dbReference>